<gene>
    <name evidence="9" type="primary">LOC114043312</name>
    <name evidence="8" type="synonym">LOC114043328</name>
</gene>
<proteinExistence type="inferred from homology"/>
<dbReference type="InterPro" id="IPR031450">
    <property type="entry name" value="Poxin-SLFN/SLFN_N"/>
</dbReference>
<dbReference type="PANTHER" id="PTHR12155">
    <property type="entry name" value="SCHLAFEN"/>
    <property type="match status" value="1"/>
</dbReference>
<dbReference type="OMA" id="TKQQGSC"/>
<dbReference type="OrthoDB" id="6052143at2759"/>
<dbReference type="RefSeq" id="XP_027718192.1">
    <property type="nucleotide sequence ID" value="XM_027862391.1"/>
</dbReference>
<evidence type="ECO:0000256" key="2">
    <source>
        <dbReference type="ARBA" id="ARBA00022741"/>
    </source>
</evidence>
<evidence type="ECO:0000259" key="6">
    <source>
        <dbReference type="Pfam" id="PF17057"/>
    </source>
</evidence>
<dbReference type="FunFam" id="3.40.50.300:FF:001322">
    <property type="entry name" value="Schlafen family member 11"/>
    <property type="match status" value="1"/>
</dbReference>
<evidence type="ECO:0000259" key="7">
    <source>
        <dbReference type="Pfam" id="PF21026"/>
    </source>
</evidence>
<dbReference type="Gene3D" id="3.40.50.300">
    <property type="entry name" value="P-loop containing nucleotide triphosphate hydrolases"/>
    <property type="match status" value="2"/>
</dbReference>
<dbReference type="GeneTree" id="ENSGT00410000025651"/>
<evidence type="ECO:0008006" key="11">
    <source>
        <dbReference type="Google" id="ProtNLM"/>
    </source>
</evidence>
<dbReference type="FunFam" id="3.30.950.30:FF:000001">
    <property type="entry name" value="Schlafen family member 14"/>
    <property type="match status" value="1"/>
</dbReference>
<keyword evidence="2" id="KW-0547">Nucleotide-binding</keyword>
<dbReference type="GeneID" id="114043312"/>
<evidence type="ECO:0000313" key="10">
    <source>
        <dbReference type="Proteomes" id="UP000314987"/>
    </source>
</evidence>
<feature type="domain" description="Schlafen group 3-like DNA/RNA helicase" evidence="5">
    <location>
        <begin position="596"/>
        <end position="680"/>
    </location>
</feature>
<accession>A0A4X2LEI0</accession>
<dbReference type="GO" id="GO:0000049">
    <property type="term" value="F:tRNA binding"/>
    <property type="evidence" value="ECO:0007669"/>
    <property type="project" value="TreeGrafter"/>
</dbReference>
<reference evidence="10" key="1">
    <citation type="submission" date="2018-12" db="EMBL/GenBank/DDBJ databases">
        <authorList>
            <person name="Yazar S."/>
        </authorList>
    </citation>
    <scope>NUCLEOTIDE SEQUENCE [LARGE SCALE GENOMIC DNA]</scope>
</reference>
<name>A0A4X2LEI0_VOMUR</name>
<protein>
    <recommendedName>
        <fullName evidence="11">Schlafen family member 11</fullName>
    </recommendedName>
</protein>
<dbReference type="SUPFAM" id="SSF52540">
    <property type="entry name" value="P-loop containing nucleoside triphosphate hydrolases"/>
    <property type="match status" value="1"/>
</dbReference>
<dbReference type="Pfam" id="PF21026">
    <property type="entry name" value="SLFN_GTPase-like"/>
    <property type="match status" value="1"/>
</dbReference>
<dbReference type="InterPro" id="IPR007421">
    <property type="entry name" value="Schlafen_AlbA_2_dom"/>
</dbReference>
<dbReference type="Ensembl" id="ENSVURT00010018397.1">
    <property type="protein sequence ID" value="ENSVURP00010016181.1"/>
    <property type="gene ID" value="ENSVURG00010012399.1"/>
</dbReference>
<dbReference type="InterPro" id="IPR038461">
    <property type="entry name" value="Schlafen_AlbA_2_dom_sf"/>
</dbReference>
<dbReference type="Proteomes" id="UP000314987">
    <property type="component" value="Unassembled WGS sequence"/>
</dbReference>
<evidence type="ECO:0000256" key="1">
    <source>
        <dbReference type="ARBA" id="ARBA00010114"/>
    </source>
</evidence>
<dbReference type="InterPro" id="IPR048729">
    <property type="entry name" value="SLFN_GTPase-like"/>
</dbReference>
<evidence type="ECO:0000313" key="8">
    <source>
        <dbReference type="Ensembl" id="ENSVURP00010016181.1"/>
    </source>
</evidence>
<feature type="domain" description="Schlafen AlbA-2" evidence="4">
    <location>
        <begin position="209"/>
        <end position="324"/>
    </location>
</feature>
<keyword evidence="3" id="KW-0067">ATP-binding</keyword>
<dbReference type="RefSeq" id="XP_027718190.1">
    <property type="nucleotide sequence ID" value="XM_027862389.1"/>
</dbReference>
<dbReference type="GO" id="GO:0005524">
    <property type="term" value="F:ATP binding"/>
    <property type="evidence" value="ECO:0007669"/>
    <property type="project" value="UniProtKB-KW"/>
</dbReference>
<dbReference type="InterPro" id="IPR029684">
    <property type="entry name" value="Schlafen"/>
</dbReference>
<comment type="similarity">
    <text evidence="1">Belongs to the Schlafen family. Subgroup III subfamily.</text>
</comment>
<evidence type="ECO:0000313" key="9">
    <source>
        <dbReference type="Ensembl" id="ENSVURP00010020516.1"/>
    </source>
</evidence>
<dbReference type="InterPro" id="IPR027417">
    <property type="entry name" value="P-loop_NTPase"/>
</dbReference>
<dbReference type="GO" id="GO:0051607">
    <property type="term" value="P:defense response to virus"/>
    <property type="evidence" value="ECO:0007669"/>
    <property type="project" value="TreeGrafter"/>
</dbReference>
<feature type="domain" description="Poxin-Schlafen/Schlafen-like N-terminal" evidence="6">
    <location>
        <begin position="95"/>
        <end position="207"/>
    </location>
</feature>
<keyword evidence="10" id="KW-1185">Reference proteome</keyword>
<dbReference type="AlphaFoldDB" id="A0A4X2LEI0"/>
<dbReference type="Pfam" id="PF04326">
    <property type="entry name" value="SLFN_AlbA_2"/>
    <property type="match status" value="1"/>
</dbReference>
<dbReference type="PANTHER" id="PTHR12155:SF43">
    <property type="entry name" value="SCHLAFEN FAMILY MEMBER 13"/>
    <property type="match status" value="1"/>
</dbReference>
<evidence type="ECO:0000256" key="3">
    <source>
        <dbReference type="ARBA" id="ARBA00022840"/>
    </source>
</evidence>
<dbReference type="STRING" id="29139.ENSVURP00010016181"/>
<organism evidence="9 10">
    <name type="scientific">Vombatus ursinus</name>
    <name type="common">Common wombat</name>
    <dbReference type="NCBI Taxonomy" id="29139"/>
    <lineage>
        <taxon>Eukaryota</taxon>
        <taxon>Metazoa</taxon>
        <taxon>Chordata</taxon>
        <taxon>Craniata</taxon>
        <taxon>Vertebrata</taxon>
        <taxon>Euteleostomi</taxon>
        <taxon>Mammalia</taxon>
        <taxon>Metatheria</taxon>
        <taxon>Diprotodontia</taxon>
        <taxon>Vombatidae</taxon>
        <taxon>Vombatus</taxon>
    </lineage>
</organism>
<reference evidence="9" key="2">
    <citation type="submission" date="2025-05" db="UniProtKB">
        <authorList>
            <consortium name="Ensembl"/>
        </authorList>
    </citation>
    <scope>IDENTIFICATION</scope>
</reference>
<evidence type="ECO:0000259" key="5">
    <source>
        <dbReference type="Pfam" id="PF09848"/>
    </source>
</evidence>
<dbReference type="RefSeq" id="XP_027718191.1">
    <property type="nucleotide sequence ID" value="XM_027862390.1"/>
</dbReference>
<dbReference type="InterPro" id="IPR018647">
    <property type="entry name" value="SLFN_3-like_DNA/RNA_helicase"/>
</dbReference>
<dbReference type="Pfam" id="PF09848">
    <property type="entry name" value="SLFN-g3_helicase"/>
    <property type="match status" value="1"/>
</dbReference>
<feature type="domain" description="Schlafen GTPase-like" evidence="7">
    <location>
        <begin position="404"/>
        <end position="542"/>
    </location>
</feature>
<evidence type="ECO:0000259" key="4">
    <source>
        <dbReference type="Pfam" id="PF04326"/>
    </source>
</evidence>
<dbReference type="Gene3D" id="3.30.950.30">
    <property type="entry name" value="Schlafen, AAA domain"/>
    <property type="match status" value="1"/>
</dbReference>
<sequence>MDPPAHQCFVAPSYADLVINVGKVTLGENKRKKLTSPQRKQEREKITIAACSLLNSGGGVIYMEMANKWDPCENMEMGQDLEESLRKLVDPFHFQTYFAALSQRGYYFIFVKSWSNGVSPENSSTMPRICSESVMLYERSGTSSSKMSPSAIINFLKNKKKDRSVTRVESPPPKKVLKTENHNIEERDPVVQVFQRDRLERGEVLPFSESNLVEFKNFSTKKIVDYVKCTIPKYVSAFANTEGGYLFIGVKDGSREVEGSLLENVTPSLLIKEIKQKIDSLPLVHFCSHRCSISYTTKFLEVYDKGELCGYVFVVRVEPFCCVVFLEEPVSWIVKDGRISRLSTEEWMDMMLGADSNLSLLAQNFDSQLSLDNCPPLSRPVYCKKNLEHKEALQKRLFPVPSEGIKYHPDSLCQELFSEHEGLEELMNNQMFREECSQGILMFSRSWAVDIGLRQNQRVLCDALLTATNSFPVLYTVLREPSPDGEDYSLHTALMLKQKLVNTGGYTGRVCVIPKVLLLNSRSVAEVLGSSGPPILYPSSYKVMNKEMTTLLQSLVIVLLSFRSFLSDQLGYEVLNLLTIEQYNVVSKNLRNTPKLFVHGFPGTGKTVIAMKIIEKIRNVFNCEKKEILYICENQPLKDFMRKKDICEAVTRKCFQSHSFEEVKHIIIDEAQNFRQEDGPWYKKAKAITQKRGVAPGTFWIFLDYFQTSHIDDRGLPHFSKQYPQEQLTRVVRNSDPIATFVKRHMEMIKTNLPFDIHPTSLKMMDEACWSSGVRGFCNVKENLTRHQIVTYVAEECKKLFQMGYSSKNIAILVSTRKDVEYYEEPLKQATKKIRGLRISSDSNEEGNFVILDSIRRFSGLERNIVFGLNPIAVFPDISCSLLVCLASRALTYLYIYTEGRN</sequence>
<dbReference type="Ensembl" id="ENSVURT00010023360.1">
    <property type="protein sequence ID" value="ENSVURP00010020516.1"/>
    <property type="gene ID" value="ENSVURG00010015693.1"/>
</dbReference>
<dbReference type="Pfam" id="PF17057">
    <property type="entry name" value="B3R"/>
    <property type="match status" value="1"/>
</dbReference>